<feature type="signal peptide" evidence="1">
    <location>
        <begin position="1"/>
        <end position="32"/>
    </location>
</feature>
<dbReference type="Gene3D" id="2.40.10.10">
    <property type="entry name" value="Trypsin-like serine proteases"/>
    <property type="match status" value="2"/>
</dbReference>
<organism evidence="2 3">
    <name type="scientific">Mycolicibacterium hippocampi</name>
    <dbReference type="NCBI Taxonomy" id="659824"/>
    <lineage>
        <taxon>Bacteria</taxon>
        <taxon>Bacillati</taxon>
        <taxon>Actinomycetota</taxon>
        <taxon>Actinomycetes</taxon>
        <taxon>Mycobacteriales</taxon>
        <taxon>Mycobacteriaceae</taxon>
        <taxon>Mycolicibacterium</taxon>
    </lineage>
</organism>
<evidence type="ECO:0000313" key="2">
    <source>
        <dbReference type="EMBL" id="GFH00766.1"/>
    </source>
</evidence>
<proteinExistence type="predicted"/>
<sequence length="234" mass="24512">MLNRLRTAGGITICVAAVLAALTVAQVPAAHAWGEYPVASPGAYLVSTSLAGNGQPYQCTAGFTVRTAGGAPGMLTAGHCDRDPVNDTVLQRTPSGDRVIGHYVRWEVIPGVRDIGLVDLAGSSVPLVSQVDAMRVSRVMSAEDIRREQPQLCKSGARTGVSCGPITSVTDTQISFRAWDDLGDSGAPVYARQADGTVAAVGILFAHTDDVFGRIIHASLVAPVMTQWGLANWD</sequence>
<dbReference type="InterPro" id="IPR043504">
    <property type="entry name" value="Peptidase_S1_PA_chymotrypsin"/>
</dbReference>
<reference evidence="2 3" key="1">
    <citation type="journal article" date="2019" name="Emerg. Microbes Infect.">
        <title>Comprehensive subspecies identification of 175 nontuberculous mycobacteria species based on 7547 genomic profiles.</title>
        <authorList>
            <person name="Matsumoto Y."/>
            <person name="Kinjo T."/>
            <person name="Motooka D."/>
            <person name="Nabeya D."/>
            <person name="Jung N."/>
            <person name="Uechi K."/>
            <person name="Horii T."/>
            <person name="Iida T."/>
            <person name="Fujita J."/>
            <person name="Nakamura S."/>
        </authorList>
    </citation>
    <scope>NUCLEOTIDE SEQUENCE [LARGE SCALE GENOMIC DNA]</scope>
    <source>
        <strain evidence="2 3">JCM 30996</strain>
    </source>
</reference>
<comment type="caution">
    <text evidence="2">The sequence shown here is derived from an EMBL/GenBank/DDBJ whole genome shotgun (WGS) entry which is preliminary data.</text>
</comment>
<evidence type="ECO:0008006" key="4">
    <source>
        <dbReference type="Google" id="ProtNLM"/>
    </source>
</evidence>
<dbReference type="InterPro" id="IPR009003">
    <property type="entry name" value="Peptidase_S1_PA"/>
</dbReference>
<keyword evidence="1" id="KW-0732">Signal</keyword>
<dbReference type="AlphaFoldDB" id="A0A7I9ZIT6"/>
<evidence type="ECO:0000313" key="3">
    <source>
        <dbReference type="Proteomes" id="UP000465304"/>
    </source>
</evidence>
<dbReference type="SUPFAM" id="SSF50494">
    <property type="entry name" value="Trypsin-like serine proteases"/>
    <property type="match status" value="1"/>
</dbReference>
<keyword evidence="3" id="KW-1185">Reference proteome</keyword>
<protein>
    <recommendedName>
        <fullName evidence="4">Trypsin</fullName>
    </recommendedName>
</protein>
<dbReference type="Proteomes" id="UP000465304">
    <property type="component" value="Unassembled WGS sequence"/>
</dbReference>
<accession>A0A7I9ZIT6</accession>
<feature type="chain" id="PRO_5029482975" description="Trypsin" evidence="1">
    <location>
        <begin position="33"/>
        <end position="234"/>
    </location>
</feature>
<dbReference type="EMBL" id="BLLB01000002">
    <property type="protein sequence ID" value="GFH00766.1"/>
    <property type="molecule type" value="Genomic_DNA"/>
</dbReference>
<gene>
    <name evidence="2" type="ORF">MHIP_12490</name>
</gene>
<name>A0A7I9ZIT6_9MYCO</name>
<evidence type="ECO:0000256" key="1">
    <source>
        <dbReference type="SAM" id="SignalP"/>
    </source>
</evidence>